<comment type="caution">
    <text evidence="9">The sequence shown here is derived from an EMBL/GenBank/DDBJ whole genome shotgun (WGS) entry which is preliminary data.</text>
</comment>
<proteinExistence type="inferred from homology"/>
<feature type="domain" description="Transposase IS4-like" evidence="7">
    <location>
        <begin position="193"/>
        <end position="359"/>
    </location>
</feature>
<dbReference type="InterPro" id="IPR008490">
    <property type="entry name" value="Transposase_InsH_N"/>
</dbReference>
<dbReference type="InterPro" id="IPR002559">
    <property type="entry name" value="Transposase_11"/>
</dbReference>
<dbReference type="Pfam" id="PF01609">
    <property type="entry name" value="DDE_Tnp_1"/>
    <property type="match status" value="1"/>
</dbReference>
<keyword evidence="3" id="KW-0815">Transposition</keyword>
<evidence type="ECO:0000259" key="8">
    <source>
        <dbReference type="Pfam" id="PF05598"/>
    </source>
</evidence>
<evidence type="ECO:0000256" key="4">
    <source>
        <dbReference type="ARBA" id="ARBA00023125"/>
    </source>
</evidence>
<comment type="function">
    <text evidence="1">Involved in the transposition of the insertion sequence IS5.</text>
</comment>
<organism evidence="9 10">
    <name type="scientific">Ferruginivarius sediminum</name>
    <dbReference type="NCBI Taxonomy" id="2661937"/>
    <lineage>
        <taxon>Bacteria</taxon>
        <taxon>Pseudomonadati</taxon>
        <taxon>Pseudomonadota</taxon>
        <taxon>Alphaproteobacteria</taxon>
        <taxon>Rhodospirillales</taxon>
        <taxon>Rhodospirillaceae</taxon>
        <taxon>Ferruginivarius</taxon>
    </lineage>
</organism>
<accession>A0A369T5C1</accession>
<sequence>MRGDDGRSGSLFSYVDLEARVPKHHPLRVIRGIVDDGLGELSGTFAEIYSDQGRPSIPPERLLRALLLQALYGLRSERQMMERLDFDLLFRWFVGLGIDDRVWHPTVYAKNRDRLFEGVVAERFLAAILAHPKVKPLLSREHFSVDGTLIEAWASVKSFQPKDQDDSTGDDDPPSGGRNAERDFHGERRSNATHASTTDPDARLFRKGRGKEARLAYMGHLLTENRNGLIVDVRTTRAHGNAETLAAVDMLAARPCRPGMTVGADKGYDTADFVMEVRDLGITPHVAQNAYDTGKARRRSAIDGRTIRHAGYAASQRARKRIEECFGWIKAGAGGRKARHRGLDRVGWQVTLTAAAYNLVRLPKLLAAAP</sequence>
<comment type="similarity">
    <text evidence="2">Belongs to the transposase 11 family.</text>
</comment>
<feature type="region of interest" description="Disordered" evidence="6">
    <location>
        <begin position="160"/>
        <end position="205"/>
    </location>
</feature>
<keyword evidence="10" id="KW-1185">Reference proteome</keyword>
<dbReference type="Proteomes" id="UP000253941">
    <property type="component" value="Unassembled WGS sequence"/>
</dbReference>
<reference evidence="9 10" key="1">
    <citation type="submission" date="2018-07" db="EMBL/GenBank/DDBJ databases">
        <title>Venubactetium sediminum gen. nov., sp. nov., isolated from a marine solar saltern.</title>
        <authorList>
            <person name="Wang S."/>
        </authorList>
    </citation>
    <scope>NUCLEOTIDE SEQUENCE [LARGE SCALE GENOMIC DNA]</scope>
    <source>
        <strain evidence="9 10">WD2A32</strain>
    </source>
</reference>
<dbReference type="PANTHER" id="PTHR35604:SF2">
    <property type="entry name" value="TRANSPOSASE INSH FOR INSERTION SEQUENCE ELEMENT IS5A-RELATED"/>
    <property type="match status" value="1"/>
</dbReference>
<dbReference type="AlphaFoldDB" id="A0A369T5C1"/>
<protein>
    <submittedName>
        <fullName evidence="9">IS5 family transposase</fullName>
    </submittedName>
</protein>
<evidence type="ECO:0000256" key="3">
    <source>
        <dbReference type="ARBA" id="ARBA00022578"/>
    </source>
</evidence>
<evidence type="ECO:0000256" key="2">
    <source>
        <dbReference type="ARBA" id="ARBA00010075"/>
    </source>
</evidence>
<evidence type="ECO:0000256" key="1">
    <source>
        <dbReference type="ARBA" id="ARBA00003544"/>
    </source>
</evidence>
<keyword evidence="5" id="KW-0233">DNA recombination</keyword>
<feature type="domain" description="Transposase InsH N-terminal" evidence="8">
    <location>
        <begin position="16"/>
        <end position="114"/>
    </location>
</feature>
<name>A0A369T5C1_9PROT</name>
<dbReference type="EMBL" id="QPMH01000054">
    <property type="protein sequence ID" value="RDD60112.1"/>
    <property type="molecule type" value="Genomic_DNA"/>
</dbReference>
<dbReference type="NCBIfam" id="NF033581">
    <property type="entry name" value="transpos_IS5_4"/>
    <property type="match status" value="1"/>
</dbReference>
<keyword evidence="4" id="KW-0238">DNA-binding</keyword>
<feature type="compositionally biased region" description="Basic and acidic residues" evidence="6">
    <location>
        <begin position="179"/>
        <end position="190"/>
    </location>
</feature>
<evidence type="ECO:0000313" key="9">
    <source>
        <dbReference type="EMBL" id="RDD60112.1"/>
    </source>
</evidence>
<dbReference type="Pfam" id="PF05598">
    <property type="entry name" value="DUF772"/>
    <property type="match status" value="1"/>
</dbReference>
<evidence type="ECO:0000256" key="6">
    <source>
        <dbReference type="SAM" id="MobiDB-lite"/>
    </source>
</evidence>
<gene>
    <name evidence="9" type="ORF">DRB17_19795</name>
</gene>
<dbReference type="PANTHER" id="PTHR35604">
    <property type="entry name" value="TRANSPOSASE INSH FOR INSERTION SEQUENCE ELEMENT IS5A-RELATED"/>
    <property type="match status" value="1"/>
</dbReference>
<evidence type="ECO:0000259" key="7">
    <source>
        <dbReference type="Pfam" id="PF01609"/>
    </source>
</evidence>
<evidence type="ECO:0000256" key="5">
    <source>
        <dbReference type="ARBA" id="ARBA00023172"/>
    </source>
</evidence>
<evidence type="ECO:0000313" key="10">
    <source>
        <dbReference type="Proteomes" id="UP000253941"/>
    </source>
</evidence>
<dbReference type="GO" id="GO:0006313">
    <property type="term" value="P:DNA transposition"/>
    <property type="evidence" value="ECO:0007669"/>
    <property type="project" value="InterPro"/>
</dbReference>
<dbReference type="InterPro" id="IPR047959">
    <property type="entry name" value="Transpos_IS5"/>
</dbReference>
<dbReference type="RefSeq" id="WP_114583947.1">
    <property type="nucleotide sequence ID" value="NZ_QPMH01000054.1"/>
</dbReference>
<dbReference type="GO" id="GO:0003677">
    <property type="term" value="F:DNA binding"/>
    <property type="evidence" value="ECO:0007669"/>
    <property type="project" value="UniProtKB-KW"/>
</dbReference>
<dbReference type="GO" id="GO:0004803">
    <property type="term" value="F:transposase activity"/>
    <property type="evidence" value="ECO:0007669"/>
    <property type="project" value="InterPro"/>
</dbReference>